<evidence type="ECO:0000256" key="3">
    <source>
        <dbReference type="ARBA" id="ARBA00004974"/>
    </source>
</evidence>
<evidence type="ECO:0000256" key="9">
    <source>
        <dbReference type="ARBA" id="ARBA00022723"/>
    </source>
</evidence>
<evidence type="ECO:0000256" key="8">
    <source>
        <dbReference type="ARBA" id="ARBA00022679"/>
    </source>
</evidence>
<dbReference type="PROSITE" id="PS00187">
    <property type="entry name" value="TPP_ENZYMES"/>
    <property type="match status" value="1"/>
</dbReference>
<dbReference type="FunFam" id="3.40.50.970:FF:000007">
    <property type="entry name" value="Acetolactate synthase"/>
    <property type="match status" value="1"/>
</dbReference>
<evidence type="ECO:0000256" key="1">
    <source>
        <dbReference type="ARBA" id="ARBA00001946"/>
    </source>
</evidence>
<protein>
    <recommendedName>
        <fullName evidence="6">acetolactate synthase</fullName>
        <ecNumber evidence="6">2.2.1.6</ecNumber>
    </recommendedName>
</protein>
<dbReference type="PANTHER" id="PTHR18968">
    <property type="entry name" value="THIAMINE PYROPHOSPHATE ENZYMES"/>
    <property type="match status" value="1"/>
</dbReference>
<evidence type="ECO:0000256" key="6">
    <source>
        <dbReference type="ARBA" id="ARBA00013145"/>
    </source>
</evidence>
<comment type="similarity">
    <text evidence="5 13">Belongs to the TPP enzyme family.</text>
</comment>
<evidence type="ECO:0000256" key="10">
    <source>
        <dbReference type="ARBA" id="ARBA00022842"/>
    </source>
</evidence>
<name>A0A381NWR1_9ZZZZ</name>
<feature type="region of interest" description="Disordered" evidence="14">
    <location>
        <begin position="1"/>
        <end position="25"/>
    </location>
</feature>
<dbReference type="Pfam" id="PF02775">
    <property type="entry name" value="TPP_enzyme_C"/>
    <property type="match status" value="1"/>
</dbReference>
<dbReference type="UniPathway" id="UPA00049">
    <property type="reaction ID" value="UER00059"/>
</dbReference>
<dbReference type="InterPro" id="IPR012001">
    <property type="entry name" value="Thiamin_PyroP_enz_TPP-bd_dom"/>
</dbReference>
<reference evidence="18" key="1">
    <citation type="submission" date="2018-05" db="EMBL/GenBank/DDBJ databases">
        <authorList>
            <person name="Lanie J.A."/>
            <person name="Ng W.-L."/>
            <person name="Kazmierczak K.M."/>
            <person name="Andrzejewski T.M."/>
            <person name="Davidsen T.M."/>
            <person name="Wayne K.J."/>
            <person name="Tettelin H."/>
            <person name="Glass J.I."/>
            <person name="Rusch D."/>
            <person name="Podicherti R."/>
            <person name="Tsui H.-C.T."/>
            <person name="Winkler M.E."/>
        </authorList>
    </citation>
    <scope>NUCLEOTIDE SEQUENCE</scope>
</reference>
<evidence type="ECO:0000256" key="14">
    <source>
        <dbReference type="SAM" id="MobiDB-lite"/>
    </source>
</evidence>
<evidence type="ECO:0000256" key="7">
    <source>
        <dbReference type="ARBA" id="ARBA00022605"/>
    </source>
</evidence>
<dbReference type="Pfam" id="PF02776">
    <property type="entry name" value="TPP_enzyme_N"/>
    <property type="match status" value="1"/>
</dbReference>
<organism evidence="18">
    <name type="scientific">marine metagenome</name>
    <dbReference type="NCBI Taxonomy" id="408172"/>
    <lineage>
        <taxon>unclassified sequences</taxon>
        <taxon>metagenomes</taxon>
        <taxon>ecological metagenomes</taxon>
    </lineage>
</organism>
<comment type="cofactor">
    <cofactor evidence="1">
        <name>Mg(2+)</name>
        <dbReference type="ChEBI" id="CHEBI:18420"/>
    </cofactor>
</comment>
<evidence type="ECO:0000313" key="18">
    <source>
        <dbReference type="EMBL" id="SUZ59000.1"/>
    </source>
</evidence>
<dbReference type="Gene3D" id="3.40.50.970">
    <property type="match status" value="2"/>
</dbReference>
<dbReference type="InterPro" id="IPR045229">
    <property type="entry name" value="TPP_enz"/>
</dbReference>
<dbReference type="GO" id="GO:0009099">
    <property type="term" value="P:L-valine biosynthetic process"/>
    <property type="evidence" value="ECO:0007669"/>
    <property type="project" value="UniProtKB-UniPathway"/>
</dbReference>
<dbReference type="InterPro" id="IPR012000">
    <property type="entry name" value="Thiamin_PyroP_enz_cen_dom"/>
</dbReference>
<dbReference type="UniPathway" id="UPA00047">
    <property type="reaction ID" value="UER00055"/>
</dbReference>
<evidence type="ECO:0000259" key="15">
    <source>
        <dbReference type="Pfam" id="PF00205"/>
    </source>
</evidence>
<sequence>MTTKNKKSAEKKVTSKKAPKTAGHPMKGREILVKALENEGVTVIFGYPGGASMEIHQGLTLSKKIRMVLPRHEQGGSFAASGYARATGDVGVCLATSGPGATNLITGIIDAKMDSIPMVAITGQVPSTVLGSDAFQETDIMGSTFPLVKHSYMVQNIADIPRIINEAFHIARTGRPGPVLVDIPKDIQQQESVVNFNVKFDCPSYKPNLSPSVFQCKKAAHAIQTAKRPLIYAGGGIIASGASKELAAFVKKTGIPITTTVMGLGAFPSNDPLSLRMLGMHGAVYANIAINHADLVIAMGVRFDDRVTGKLTEFCKDAQFIQIDIDPTEINKNILIDIPIQGDVKQALKTLDKYVKPLKDIQPWLKQIDAWKKEFPLSFENKKGQIVPQSVVHDINKISDKDAIFSVGVGQHQMWAAQFLDFDEPNNWLCSSGLGAMGYGLPAAMGAQVAFPKRQVINIDGDGSFLMNIQELQTLKIENIPVKNIILNNAHLGMVAQWEDRFYKSLRGHTFIGDANFAEVAHAFGIKSESISDPKKVLPALKRMLKHKGPYVLDVKYPYNDKSHGHVMPMIPANHTYLDTCLDASTTLRDYWNKKND</sequence>
<dbReference type="GO" id="GO:0003984">
    <property type="term" value="F:acetolactate synthase activity"/>
    <property type="evidence" value="ECO:0007669"/>
    <property type="project" value="UniProtKB-EC"/>
</dbReference>
<dbReference type="AlphaFoldDB" id="A0A381NWR1"/>
<dbReference type="InterPro" id="IPR029035">
    <property type="entry name" value="DHS-like_NAD/FAD-binding_dom"/>
</dbReference>
<dbReference type="GO" id="GO:0030976">
    <property type="term" value="F:thiamine pyrophosphate binding"/>
    <property type="evidence" value="ECO:0007669"/>
    <property type="project" value="InterPro"/>
</dbReference>
<dbReference type="Pfam" id="PF00205">
    <property type="entry name" value="TPP_enzyme_M"/>
    <property type="match status" value="1"/>
</dbReference>
<dbReference type="EMBL" id="UINC01000655">
    <property type="protein sequence ID" value="SUZ59000.1"/>
    <property type="molecule type" value="Genomic_DNA"/>
</dbReference>
<feature type="domain" description="Thiamine pyrophosphate enzyme N-terminal TPP-binding" evidence="17">
    <location>
        <begin position="26"/>
        <end position="141"/>
    </location>
</feature>
<dbReference type="Gene3D" id="3.40.50.1220">
    <property type="entry name" value="TPP-binding domain"/>
    <property type="match status" value="1"/>
</dbReference>
<keyword evidence="10" id="KW-0460">Magnesium</keyword>
<keyword evidence="11 13" id="KW-0786">Thiamine pyrophosphate</keyword>
<dbReference type="CDD" id="cd02015">
    <property type="entry name" value="TPP_AHAS"/>
    <property type="match status" value="1"/>
</dbReference>
<dbReference type="CDD" id="cd07035">
    <property type="entry name" value="TPP_PYR_POX_like"/>
    <property type="match status" value="1"/>
</dbReference>
<dbReference type="InterPro" id="IPR012846">
    <property type="entry name" value="Acetolactate_synth_lsu"/>
</dbReference>
<dbReference type="InterPro" id="IPR029061">
    <property type="entry name" value="THDP-binding"/>
</dbReference>
<dbReference type="InterPro" id="IPR039368">
    <property type="entry name" value="AHAS_TPP"/>
</dbReference>
<dbReference type="SUPFAM" id="SSF52467">
    <property type="entry name" value="DHS-like NAD/FAD-binding domain"/>
    <property type="match status" value="1"/>
</dbReference>
<evidence type="ECO:0000256" key="5">
    <source>
        <dbReference type="ARBA" id="ARBA00007812"/>
    </source>
</evidence>
<evidence type="ECO:0000256" key="12">
    <source>
        <dbReference type="ARBA" id="ARBA00023304"/>
    </source>
</evidence>
<feature type="domain" description="Thiamine pyrophosphate enzyme TPP-binding" evidence="16">
    <location>
        <begin position="408"/>
        <end position="555"/>
    </location>
</feature>
<dbReference type="GO" id="GO:0000287">
    <property type="term" value="F:magnesium ion binding"/>
    <property type="evidence" value="ECO:0007669"/>
    <property type="project" value="InterPro"/>
</dbReference>
<dbReference type="FunFam" id="3.40.50.1220:FF:000008">
    <property type="entry name" value="Acetolactate synthase"/>
    <property type="match status" value="1"/>
</dbReference>
<proteinExistence type="inferred from homology"/>
<evidence type="ECO:0000259" key="17">
    <source>
        <dbReference type="Pfam" id="PF02776"/>
    </source>
</evidence>
<dbReference type="GO" id="GO:0050660">
    <property type="term" value="F:flavin adenine dinucleotide binding"/>
    <property type="evidence" value="ECO:0007669"/>
    <property type="project" value="InterPro"/>
</dbReference>
<dbReference type="InterPro" id="IPR000399">
    <property type="entry name" value="TPP-bd_CS"/>
</dbReference>
<dbReference type="NCBIfam" id="TIGR00118">
    <property type="entry name" value="acolac_lg"/>
    <property type="match status" value="1"/>
</dbReference>
<dbReference type="InterPro" id="IPR011766">
    <property type="entry name" value="TPP_enzyme_TPP-bd"/>
</dbReference>
<evidence type="ECO:0000259" key="16">
    <source>
        <dbReference type="Pfam" id="PF02775"/>
    </source>
</evidence>
<dbReference type="GO" id="GO:0005948">
    <property type="term" value="C:acetolactate synthase complex"/>
    <property type="evidence" value="ECO:0007669"/>
    <property type="project" value="TreeGrafter"/>
</dbReference>
<gene>
    <name evidence="18" type="ORF">METZ01_LOCUS11854</name>
</gene>
<feature type="domain" description="Thiamine pyrophosphate enzyme central" evidence="15">
    <location>
        <begin position="217"/>
        <end position="351"/>
    </location>
</feature>
<evidence type="ECO:0000256" key="4">
    <source>
        <dbReference type="ARBA" id="ARBA00005025"/>
    </source>
</evidence>
<accession>A0A381NWR1</accession>
<comment type="cofactor">
    <cofactor evidence="2">
        <name>thiamine diphosphate</name>
        <dbReference type="ChEBI" id="CHEBI:58937"/>
    </cofactor>
</comment>
<keyword evidence="7" id="KW-0028">Amino-acid biosynthesis</keyword>
<comment type="pathway">
    <text evidence="3">Amino-acid biosynthesis; L-isoleucine biosynthesis; L-isoleucine from 2-oxobutanoate: step 1/4.</text>
</comment>
<dbReference type="GO" id="GO:0009097">
    <property type="term" value="P:isoleucine biosynthetic process"/>
    <property type="evidence" value="ECO:0007669"/>
    <property type="project" value="UniProtKB-UniPathway"/>
</dbReference>
<dbReference type="EC" id="2.2.1.6" evidence="6"/>
<comment type="pathway">
    <text evidence="4">Amino-acid biosynthesis; L-valine biosynthesis; L-valine from pyruvate: step 1/4.</text>
</comment>
<keyword evidence="9" id="KW-0479">Metal-binding</keyword>
<evidence type="ECO:0000256" key="11">
    <source>
        <dbReference type="ARBA" id="ARBA00023052"/>
    </source>
</evidence>
<dbReference type="SUPFAM" id="SSF52518">
    <property type="entry name" value="Thiamin diphosphate-binding fold (THDP-binding)"/>
    <property type="match status" value="2"/>
</dbReference>
<keyword evidence="12" id="KW-0100">Branched-chain amino acid biosynthesis</keyword>
<dbReference type="PANTHER" id="PTHR18968:SF13">
    <property type="entry name" value="ACETOLACTATE SYNTHASE CATALYTIC SUBUNIT, MITOCHONDRIAL"/>
    <property type="match status" value="1"/>
</dbReference>
<evidence type="ECO:0000256" key="2">
    <source>
        <dbReference type="ARBA" id="ARBA00001964"/>
    </source>
</evidence>
<evidence type="ECO:0000256" key="13">
    <source>
        <dbReference type="RuleBase" id="RU362132"/>
    </source>
</evidence>
<keyword evidence="8" id="KW-0808">Transferase</keyword>